<dbReference type="InterPro" id="IPR003660">
    <property type="entry name" value="HAMP_dom"/>
</dbReference>
<evidence type="ECO:0000313" key="9">
    <source>
        <dbReference type="EMBL" id="CAH1521360.1"/>
    </source>
</evidence>
<evidence type="ECO:0000256" key="3">
    <source>
        <dbReference type="ARBA" id="ARBA00029447"/>
    </source>
</evidence>
<keyword evidence="5" id="KW-0175">Coiled coil</keyword>
<organism evidence="9 10">
    <name type="scientific">Vibrio owensii</name>
    <dbReference type="NCBI Taxonomy" id="696485"/>
    <lineage>
        <taxon>Bacteria</taxon>
        <taxon>Pseudomonadati</taxon>
        <taxon>Pseudomonadota</taxon>
        <taxon>Gammaproteobacteria</taxon>
        <taxon>Vibrionales</taxon>
        <taxon>Vibrionaceae</taxon>
        <taxon>Vibrio</taxon>
    </lineage>
</organism>
<protein>
    <submittedName>
        <fullName evidence="9">Methyl-accepting chemotaxis protein</fullName>
    </submittedName>
</protein>
<dbReference type="Pfam" id="PF00015">
    <property type="entry name" value="MCPsignal"/>
    <property type="match status" value="1"/>
</dbReference>
<dbReference type="PROSITE" id="PS50111">
    <property type="entry name" value="CHEMOTAXIS_TRANSDUC_2"/>
    <property type="match status" value="1"/>
</dbReference>
<dbReference type="SUPFAM" id="SSF58104">
    <property type="entry name" value="Methyl-accepting chemotaxis protein (MCP) signaling domain"/>
    <property type="match status" value="1"/>
</dbReference>
<keyword evidence="6" id="KW-0472">Membrane</keyword>
<feature type="domain" description="Methyl-accepting transducer" evidence="7">
    <location>
        <begin position="200"/>
        <end position="436"/>
    </location>
</feature>
<dbReference type="GO" id="GO:0006935">
    <property type="term" value="P:chemotaxis"/>
    <property type="evidence" value="ECO:0007669"/>
    <property type="project" value="UniProtKB-ARBA"/>
</dbReference>
<evidence type="ECO:0000256" key="2">
    <source>
        <dbReference type="ARBA" id="ARBA00023224"/>
    </source>
</evidence>
<comment type="similarity">
    <text evidence="3">Belongs to the methyl-accepting chemotaxis (MCP) protein family.</text>
</comment>
<feature type="transmembrane region" description="Helical" evidence="6">
    <location>
        <begin position="27"/>
        <end position="49"/>
    </location>
</feature>
<dbReference type="PROSITE" id="PS50885">
    <property type="entry name" value="HAMP"/>
    <property type="match status" value="1"/>
</dbReference>
<evidence type="ECO:0000313" key="10">
    <source>
        <dbReference type="Proteomes" id="UP001295420"/>
    </source>
</evidence>
<evidence type="ECO:0000259" key="7">
    <source>
        <dbReference type="PROSITE" id="PS50111"/>
    </source>
</evidence>
<comment type="subcellular location">
    <subcellularLocation>
        <location evidence="1">Membrane</location>
    </subcellularLocation>
</comment>
<evidence type="ECO:0000259" key="8">
    <source>
        <dbReference type="PROSITE" id="PS50885"/>
    </source>
</evidence>
<keyword evidence="6" id="KW-1133">Transmembrane helix</keyword>
<dbReference type="FunFam" id="1.10.287.950:FF:000001">
    <property type="entry name" value="Methyl-accepting chemotaxis sensory transducer"/>
    <property type="match status" value="1"/>
</dbReference>
<dbReference type="CDD" id="cd11386">
    <property type="entry name" value="MCP_signal"/>
    <property type="match status" value="1"/>
</dbReference>
<feature type="domain" description="HAMP" evidence="8">
    <location>
        <begin position="151"/>
        <end position="195"/>
    </location>
</feature>
<name>A0AAU9PZ40_9VIBR</name>
<keyword evidence="2 4" id="KW-0807">Transducer</keyword>
<dbReference type="InterPro" id="IPR004089">
    <property type="entry name" value="MCPsignal_dom"/>
</dbReference>
<feature type="coiled-coil region" evidence="5">
    <location>
        <begin position="278"/>
        <end position="305"/>
    </location>
</feature>
<evidence type="ECO:0000256" key="1">
    <source>
        <dbReference type="ARBA" id="ARBA00004370"/>
    </source>
</evidence>
<evidence type="ECO:0000256" key="4">
    <source>
        <dbReference type="PROSITE-ProRule" id="PRU00284"/>
    </source>
</evidence>
<dbReference type="Proteomes" id="UP001295420">
    <property type="component" value="Unassembled WGS sequence"/>
</dbReference>
<proteinExistence type="inferred from homology"/>
<reference evidence="9" key="1">
    <citation type="submission" date="2022-01" db="EMBL/GenBank/DDBJ databases">
        <authorList>
            <person name="Lagorce A."/>
        </authorList>
    </citation>
    <scope>NUCLEOTIDE SEQUENCE</scope>
    <source>
        <strain evidence="9">Th15_F1_D04</strain>
    </source>
</reference>
<dbReference type="GO" id="GO:0007165">
    <property type="term" value="P:signal transduction"/>
    <property type="evidence" value="ECO:0007669"/>
    <property type="project" value="UniProtKB-KW"/>
</dbReference>
<dbReference type="Gene3D" id="1.10.287.950">
    <property type="entry name" value="Methyl-accepting chemotaxis protein"/>
    <property type="match status" value="1"/>
</dbReference>
<accession>A0AAU9PZ40</accession>
<gene>
    <name evidence="9" type="ORF">THF1D04_10807</name>
</gene>
<evidence type="ECO:0000256" key="6">
    <source>
        <dbReference type="SAM" id="Phobius"/>
    </source>
</evidence>
<dbReference type="EMBL" id="CAKMTQ010000001">
    <property type="protein sequence ID" value="CAH1521360.1"/>
    <property type="molecule type" value="Genomic_DNA"/>
</dbReference>
<dbReference type="PANTHER" id="PTHR32089">
    <property type="entry name" value="METHYL-ACCEPTING CHEMOTAXIS PROTEIN MCPB"/>
    <property type="match status" value="1"/>
</dbReference>
<dbReference type="PANTHER" id="PTHR32089:SF65">
    <property type="entry name" value="CHEMOTAXIS SIGNAL TRANSDUCTION SYSTEM METHYL ACCEPTING SENSORY TRANSDUCER"/>
    <property type="match status" value="1"/>
</dbReference>
<feature type="transmembrane region" description="Helical" evidence="6">
    <location>
        <begin position="123"/>
        <end position="149"/>
    </location>
</feature>
<evidence type="ECO:0000256" key="5">
    <source>
        <dbReference type="SAM" id="Coils"/>
    </source>
</evidence>
<keyword evidence="6" id="KW-0812">Transmembrane</keyword>
<comment type="caution">
    <text evidence="9">The sequence shown here is derived from an EMBL/GenBank/DDBJ whole genome shotgun (WGS) entry which is preliminary data.</text>
</comment>
<dbReference type="AlphaFoldDB" id="A0AAU9PZ40"/>
<sequence>MVIIIMKEIPFRWIDKYLIHLKIQEKFYLLFFLPLLALVILTLVLNSAADAMISGLYQEELMLMKGLIEAGNLSQSQVANLIAGSETITLGTGPDSVSVLNGAFSLVANHEQSLWTALSTTQVSIILVTLFIIAIGVYYIMTFIGGAMFTMNKALNTLADGDLTARMNFFRVRDEFSEIAITIDKVADREQKMVQSIQESVALMQQISSDLNLSIHNSSEISNTQQEHLNSLASATEQMASTIREVATLAHDSSTQTDDARSVAQSGQVKVENTLHSISNLSTEIQSASQAVEELDANAAQIDEVVTTINGISEQTNLLALNAAIEAARAGEQGRGFAVVADEVRALAGRTQQATVEIQAMIEALQRNSQSLTKLMEVTVHNANEGQTLMAEVNHEIGSLADKNQTISDSSIQIATAAEEQGVVADNIASSVEEIRIQANNVCTMISTTSQNVEQLRAQSDTMESLLTGLKA</sequence>
<dbReference type="GO" id="GO:0016020">
    <property type="term" value="C:membrane"/>
    <property type="evidence" value="ECO:0007669"/>
    <property type="project" value="UniProtKB-SubCell"/>
</dbReference>
<dbReference type="SMART" id="SM00283">
    <property type="entry name" value="MA"/>
    <property type="match status" value="1"/>
</dbReference>